<dbReference type="InterPro" id="IPR056906">
    <property type="entry name" value="ORF2/G2P_dom"/>
</dbReference>
<dbReference type="Pfam" id="PF23343">
    <property type="entry name" value="REP_ORF2-G2P"/>
    <property type="match status" value="1"/>
</dbReference>
<gene>
    <name evidence="3" type="ORF">EBB79_10585</name>
</gene>
<evidence type="ECO:0000313" key="4">
    <source>
        <dbReference type="Proteomes" id="UP000283063"/>
    </source>
</evidence>
<keyword evidence="4" id="KW-1185">Reference proteome</keyword>
<sequence length="287" mass="33394">MPHAYAITFTYADITEEIDGEWITEPPLGARVYRYKDVELMWKRIRSAANRKWKNEEFEMRYVIVGEKGTRFGRCHYHGVVFATHPIIELGKITSRKGNEFAYKRRLNWSIWGHGFVEFQIADRKGIAYCLKYILKARMTAERSKGHKREGKTEWLASSYLWCSKVPAIGSKWLWGKLNDLLSKGMCPPALRVRVPGGGDWYVSGKLQMEMCLFLHQANNEYQQLRGRNLAGWLTLIESVQDEIENSETGEICKRKPWEWLVNGEELEENPEHTAEQAQADFNALKE</sequence>
<dbReference type="EMBL" id="CP033219">
    <property type="protein sequence ID" value="AZV78280.1"/>
    <property type="molecule type" value="Genomic_DNA"/>
</dbReference>
<evidence type="ECO:0000259" key="2">
    <source>
        <dbReference type="Pfam" id="PF23343"/>
    </source>
</evidence>
<accession>A0A3T0N2P7</accession>
<proteinExistence type="predicted"/>
<dbReference type="AlphaFoldDB" id="A0A3T0N2P7"/>
<dbReference type="Proteomes" id="UP000283063">
    <property type="component" value="Chromosome"/>
</dbReference>
<evidence type="ECO:0000256" key="1">
    <source>
        <dbReference type="SAM" id="MobiDB-lite"/>
    </source>
</evidence>
<reference evidence="3 4" key="1">
    <citation type="submission" date="2018-10" db="EMBL/GenBank/DDBJ databases">
        <title>Parasedimentitalea marina sp. nov., a psychrophilic bacterium isolated from deep seawater of the New Britain Trench.</title>
        <authorList>
            <person name="Cao J."/>
        </authorList>
    </citation>
    <scope>NUCLEOTIDE SEQUENCE [LARGE SCALE GENOMIC DNA]</scope>
    <source>
        <strain evidence="3 4">W43</strain>
    </source>
</reference>
<evidence type="ECO:0000313" key="3">
    <source>
        <dbReference type="EMBL" id="AZV78280.1"/>
    </source>
</evidence>
<dbReference type="KEGG" id="sedi:EBB79_10585"/>
<protein>
    <recommendedName>
        <fullName evidence="2">Replication-associated protein ORF2/G2P domain-containing protein</fullName>
    </recommendedName>
</protein>
<name>A0A3T0N2P7_9RHOB</name>
<feature type="region of interest" description="Disordered" evidence="1">
    <location>
        <begin position="267"/>
        <end position="287"/>
    </location>
</feature>
<organism evidence="3 4">
    <name type="scientific">Parasedimentitalea marina</name>
    <dbReference type="NCBI Taxonomy" id="2483033"/>
    <lineage>
        <taxon>Bacteria</taxon>
        <taxon>Pseudomonadati</taxon>
        <taxon>Pseudomonadota</taxon>
        <taxon>Alphaproteobacteria</taxon>
        <taxon>Rhodobacterales</taxon>
        <taxon>Paracoccaceae</taxon>
        <taxon>Parasedimentitalea</taxon>
    </lineage>
</organism>
<feature type="domain" description="Replication-associated protein ORF2/G2P" evidence="2">
    <location>
        <begin position="6"/>
        <end position="137"/>
    </location>
</feature>